<feature type="region of interest" description="Disordered" evidence="1">
    <location>
        <begin position="67"/>
        <end position="107"/>
    </location>
</feature>
<evidence type="ECO:0000313" key="3">
    <source>
        <dbReference type="Proteomes" id="UP001176941"/>
    </source>
</evidence>
<name>A0ABN8Y2C0_RANTA</name>
<reference evidence="2" key="1">
    <citation type="submission" date="2023-04" db="EMBL/GenBank/DDBJ databases">
        <authorList>
            <consortium name="ELIXIR-Norway"/>
        </authorList>
    </citation>
    <scope>NUCLEOTIDE SEQUENCE [LARGE SCALE GENOMIC DNA]</scope>
</reference>
<protein>
    <submittedName>
        <fullName evidence="2">Uncharacterized protein</fullName>
    </submittedName>
</protein>
<feature type="compositionally biased region" description="Basic and acidic residues" evidence="1">
    <location>
        <begin position="67"/>
        <end position="84"/>
    </location>
</feature>
<accession>A0ABN8Y2C0</accession>
<dbReference type="EMBL" id="OX459948">
    <property type="protein sequence ID" value="CAI9155608.1"/>
    <property type="molecule type" value="Genomic_DNA"/>
</dbReference>
<keyword evidence="3" id="KW-1185">Reference proteome</keyword>
<evidence type="ECO:0000313" key="2">
    <source>
        <dbReference type="EMBL" id="CAI9155608.1"/>
    </source>
</evidence>
<dbReference type="Proteomes" id="UP001176941">
    <property type="component" value="Chromosome 12"/>
</dbReference>
<feature type="region of interest" description="Disordered" evidence="1">
    <location>
        <begin position="1"/>
        <end position="21"/>
    </location>
</feature>
<sequence>MFVQGQAPQQSIPGPRSQPVRLPVSQTVTVYTRTAPRAFPRRAVHSALQSWPSLLLGFDDLCGEEARGAERGRSVRAESCRENRSPAAPPTAGGAPSPRERFRRCSP</sequence>
<organism evidence="2 3">
    <name type="scientific">Rangifer tarandus platyrhynchus</name>
    <name type="common">Svalbard reindeer</name>
    <dbReference type="NCBI Taxonomy" id="3082113"/>
    <lineage>
        <taxon>Eukaryota</taxon>
        <taxon>Metazoa</taxon>
        <taxon>Chordata</taxon>
        <taxon>Craniata</taxon>
        <taxon>Vertebrata</taxon>
        <taxon>Euteleostomi</taxon>
        <taxon>Mammalia</taxon>
        <taxon>Eutheria</taxon>
        <taxon>Laurasiatheria</taxon>
        <taxon>Artiodactyla</taxon>
        <taxon>Ruminantia</taxon>
        <taxon>Pecora</taxon>
        <taxon>Cervidae</taxon>
        <taxon>Odocoileinae</taxon>
        <taxon>Rangifer</taxon>
    </lineage>
</organism>
<feature type="compositionally biased region" description="Polar residues" evidence="1">
    <location>
        <begin position="1"/>
        <end position="12"/>
    </location>
</feature>
<evidence type="ECO:0000256" key="1">
    <source>
        <dbReference type="SAM" id="MobiDB-lite"/>
    </source>
</evidence>
<gene>
    <name evidence="2" type="ORF">MRATA1EN1_LOCUS4570</name>
</gene>
<proteinExistence type="predicted"/>